<organism evidence="1 2">
    <name type="scientific">Drosophila obscura sigmavirus</name>
    <dbReference type="NCBI Taxonomy" id="948741"/>
    <lineage>
        <taxon>Viruses</taxon>
        <taxon>Riboviria</taxon>
        <taxon>Orthornavirae</taxon>
        <taxon>Negarnaviricota</taxon>
        <taxon>Haploviricotina</taxon>
        <taxon>Monjiviricetes</taxon>
        <taxon>Mononegavirales</taxon>
        <taxon>Rhabdoviridae</taxon>
        <taxon>Alpharhabdovirinae</taxon>
        <taxon>Sigmavirus</taxon>
        <taxon>Sigmavirus obscura</taxon>
    </lineage>
</organism>
<dbReference type="OrthoDB" id="36313at10239"/>
<dbReference type="EMBL" id="GQ410979">
    <property type="protein sequence ID" value="ACU65442.1"/>
    <property type="molecule type" value="Viral_cRNA"/>
</dbReference>
<protein>
    <submittedName>
        <fullName evidence="1">Matrix protein</fullName>
    </submittedName>
</protein>
<keyword evidence="2" id="KW-1185">Reference proteome</keyword>
<dbReference type="RefSeq" id="YP_008686599.1">
    <property type="nucleotide sequence ID" value="NC_022580.1"/>
</dbReference>
<dbReference type="Proteomes" id="UP000109622">
    <property type="component" value="Segment"/>
</dbReference>
<sequence length="211" mass="23700">MSKKEAIPSLALMSTCIEGKEEIASSPHSSFFVPTAPVNDSIPYYVHNLTVEAEISVNSNRVIDTWEPLREILTSWVDNYKGPLNVKSILGVVYTLLIFKMKKMRVGVNYLMYGIKMFDRISFLMTYNFENSIPVQGELNYKSGRGQFLYTVNFKYRLTPIKRHGSLIQTLFSPGVVDMSKQVGPTLAVALDSIGIKTKEDPAGLVLLYTT</sequence>
<reference evidence="1 2" key="1">
    <citation type="journal article" date="2010" name="Proc. R. Soc. B">
        <title>Sigma viruses from three species of Drosophila form a major new clade in the rhabdovirus phylogeny.</title>
        <authorList>
            <person name="Longdon B."/>
            <person name="Obbard D.J."/>
            <person name="Jiggins F.M."/>
        </authorList>
    </citation>
    <scope>NUCLEOTIDE SEQUENCE [LARGE SCALE GENOMIC DNA]</scope>
    <source>
        <strain evidence="1">10A</strain>
    </source>
</reference>
<evidence type="ECO:0000313" key="1">
    <source>
        <dbReference type="EMBL" id="ACU65442.1"/>
    </source>
</evidence>
<accession>C8CJE9</accession>
<dbReference type="GeneID" id="17312462"/>
<dbReference type="KEGG" id="vg:17312462"/>
<proteinExistence type="predicted"/>
<gene>
    <name evidence="1" type="primary">M</name>
</gene>
<evidence type="ECO:0000313" key="2">
    <source>
        <dbReference type="Proteomes" id="UP000109622"/>
    </source>
</evidence>
<name>C8CJE9_9RHAB</name>